<evidence type="ECO:0000313" key="1">
    <source>
        <dbReference type="EMBL" id="RJF93492.1"/>
    </source>
</evidence>
<gene>
    <name evidence="1" type="ORF">D3876_04000</name>
</gene>
<sequence>MVSAPQLSPEILQNIANQIAERLPISSELAAPGASGGLGESLRVALLPEDRLLTGSGALSERIVETGQWHHQIHSDNQVPTFARSIEAPDAPGAPAEVVEVVDSPLSEELNRAIAWADANVPQDGEAQVIMAPSHFFTGLWLYGPTIDAIIPASSASSIPGLAPETLVPADVFLEILARTPSVQGLGLRGDEEEPFEAGA</sequence>
<protein>
    <submittedName>
        <fullName evidence="1">Uncharacterized protein</fullName>
    </submittedName>
</protein>
<organism evidence="1 2">
    <name type="scientific">Sphingomonas cavernae</name>
    <dbReference type="NCBI Taxonomy" id="2320861"/>
    <lineage>
        <taxon>Bacteria</taxon>
        <taxon>Pseudomonadati</taxon>
        <taxon>Pseudomonadota</taxon>
        <taxon>Alphaproteobacteria</taxon>
        <taxon>Sphingomonadales</taxon>
        <taxon>Sphingomonadaceae</taxon>
        <taxon>Sphingomonas</taxon>
    </lineage>
</organism>
<dbReference type="EMBL" id="QYUM01000002">
    <property type="protein sequence ID" value="RJF93492.1"/>
    <property type="molecule type" value="Genomic_DNA"/>
</dbReference>
<dbReference type="AlphaFoldDB" id="A0A418WQG6"/>
<accession>A0A418WQG6</accession>
<keyword evidence="2" id="KW-1185">Reference proteome</keyword>
<reference evidence="1 2" key="1">
    <citation type="submission" date="2018-09" db="EMBL/GenBank/DDBJ databases">
        <authorList>
            <person name="Zhu H."/>
        </authorList>
    </citation>
    <scope>NUCLEOTIDE SEQUENCE [LARGE SCALE GENOMIC DNA]</scope>
    <source>
        <strain evidence="1 2">K2R01-6</strain>
    </source>
</reference>
<dbReference type="RefSeq" id="WP_119759769.1">
    <property type="nucleotide sequence ID" value="NZ_QYUM01000002.1"/>
</dbReference>
<evidence type="ECO:0000313" key="2">
    <source>
        <dbReference type="Proteomes" id="UP000286100"/>
    </source>
</evidence>
<comment type="caution">
    <text evidence="1">The sequence shown here is derived from an EMBL/GenBank/DDBJ whole genome shotgun (WGS) entry which is preliminary data.</text>
</comment>
<dbReference type="OrthoDB" id="9836838at2"/>
<proteinExistence type="predicted"/>
<name>A0A418WQG6_9SPHN</name>
<dbReference type="Proteomes" id="UP000286100">
    <property type="component" value="Unassembled WGS sequence"/>
</dbReference>